<keyword evidence="2" id="KW-1185">Reference proteome</keyword>
<dbReference type="Proteomes" id="UP000001744">
    <property type="component" value="Unassembled WGS sequence"/>
</dbReference>
<sequence>MAEVSKEVLEDKSLAMLMRYNSRNLEKLFDVPHRVHCGYIVNSYARANKPIKGWTRRVTAMLDNKDTQEEVRCVKGALWSRKVT</sequence>
<dbReference type="AlphaFoldDB" id="B6K4P8"/>
<accession>B6K4P8</accession>
<dbReference type="VEuPathDB" id="FungiDB:SJAG_03610"/>
<dbReference type="JaponicusDB" id="SJAG_03610"/>
<dbReference type="EMBL" id="KE651167">
    <property type="protein sequence ID" value="EEB08455.1"/>
    <property type="molecule type" value="Genomic_DNA"/>
</dbReference>
<protein>
    <submittedName>
        <fullName evidence="1">Uncharacterized protein</fullName>
    </submittedName>
</protein>
<dbReference type="GeneID" id="7051318"/>
<organism evidence="1 2">
    <name type="scientific">Schizosaccharomyces japonicus (strain yFS275 / FY16936)</name>
    <name type="common">Fission yeast</name>
    <dbReference type="NCBI Taxonomy" id="402676"/>
    <lineage>
        <taxon>Eukaryota</taxon>
        <taxon>Fungi</taxon>
        <taxon>Dikarya</taxon>
        <taxon>Ascomycota</taxon>
        <taxon>Taphrinomycotina</taxon>
        <taxon>Schizosaccharomycetes</taxon>
        <taxon>Schizosaccharomycetales</taxon>
        <taxon>Schizosaccharomycetaceae</taxon>
        <taxon>Schizosaccharomyces</taxon>
    </lineage>
</organism>
<evidence type="ECO:0000313" key="2">
    <source>
        <dbReference type="Proteomes" id="UP000001744"/>
    </source>
</evidence>
<name>B6K4P8_SCHJY</name>
<evidence type="ECO:0000313" key="1">
    <source>
        <dbReference type="EMBL" id="EEB08455.1"/>
    </source>
</evidence>
<reference evidence="1 2" key="1">
    <citation type="journal article" date="2011" name="Science">
        <title>Comparative functional genomics of the fission yeasts.</title>
        <authorList>
            <person name="Rhind N."/>
            <person name="Chen Z."/>
            <person name="Yassour M."/>
            <person name="Thompson D.A."/>
            <person name="Haas B.J."/>
            <person name="Habib N."/>
            <person name="Wapinski I."/>
            <person name="Roy S."/>
            <person name="Lin M.F."/>
            <person name="Heiman D.I."/>
            <person name="Young S.K."/>
            <person name="Furuya K."/>
            <person name="Guo Y."/>
            <person name="Pidoux A."/>
            <person name="Chen H.M."/>
            <person name="Robbertse B."/>
            <person name="Goldberg J.M."/>
            <person name="Aoki K."/>
            <person name="Bayne E.H."/>
            <person name="Berlin A.M."/>
            <person name="Desjardins C.A."/>
            <person name="Dobbs E."/>
            <person name="Dukaj L."/>
            <person name="Fan L."/>
            <person name="FitzGerald M.G."/>
            <person name="French C."/>
            <person name="Gujja S."/>
            <person name="Hansen K."/>
            <person name="Keifenheim D."/>
            <person name="Levin J.Z."/>
            <person name="Mosher R.A."/>
            <person name="Mueller C.A."/>
            <person name="Pfiffner J."/>
            <person name="Priest M."/>
            <person name="Russ C."/>
            <person name="Smialowska A."/>
            <person name="Swoboda P."/>
            <person name="Sykes S.M."/>
            <person name="Vaughn M."/>
            <person name="Vengrova S."/>
            <person name="Yoder R."/>
            <person name="Zeng Q."/>
            <person name="Allshire R."/>
            <person name="Baulcombe D."/>
            <person name="Birren B.W."/>
            <person name="Brown W."/>
            <person name="Ekwall K."/>
            <person name="Kellis M."/>
            <person name="Leatherwood J."/>
            <person name="Levin H."/>
            <person name="Margalit H."/>
            <person name="Martienssen R."/>
            <person name="Nieduszynski C.A."/>
            <person name="Spatafora J.W."/>
            <person name="Friedman N."/>
            <person name="Dalgaard J.Z."/>
            <person name="Baumann P."/>
            <person name="Niki H."/>
            <person name="Regev A."/>
            <person name="Nusbaum C."/>
        </authorList>
    </citation>
    <scope>NUCLEOTIDE SEQUENCE [LARGE SCALE GENOMIC DNA]</scope>
    <source>
        <strain evidence="2">yFS275 / FY16936</strain>
    </source>
</reference>
<proteinExistence type="predicted"/>
<gene>
    <name evidence="1" type="ORF">SJAG_03610</name>
</gene>
<dbReference type="HOGENOM" id="CLU_2528750_0_0_1"/>
<dbReference type="RefSeq" id="XP_002174748.1">
    <property type="nucleotide sequence ID" value="XM_002174712.1"/>
</dbReference>